<dbReference type="Proteomes" id="UP000013827">
    <property type="component" value="Unassembled WGS sequence"/>
</dbReference>
<reference evidence="2" key="2">
    <citation type="submission" date="2024-10" db="UniProtKB">
        <authorList>
            <consortium name="EnsemblProtists"/>
        </authorList>
    </citation>
    <scope>IDENTIFICATION</scope>
</reference>
<dbReference type="HOGENOM" id="CLU_1032208_0_0_1"/>
<dbReference type="PaxDb" id="2903-EOD12160"/>
<evidence type="ECO:0000313" key="3">
    <source>
        <dbReference type="Proteomes" id="UP000013827"/>
    </source>
</evidence>
<feature type="compositionally biased region" description="Basic and acidic residues" evidence="1">
    <location>
        <begin position="185"/>
        <end position="194"/>
    </location>
</feature>
<dbReference type="EnsemblProtists" id="EOD18397">
    <property type="protein sequence ID" value="EOD18397"/>
    <property type="gene ID" value="EMIHUDRAFT_96122"/>
</dbReference>
<dbReference type="RefSeq" id="XP_005764589.1">
    <property type="nucleotide sequence ID" value="XM_005764532.1"/>
</dbReference>
<dbReference type="KEGG" id="ehx:EMIHUDRAFT_96122"/>
<evidence type="ECO:0000313" key="2">
    <source>
        <dbReference type="EnsemblProtists" id="EOD18397"/>
    </source>
</evidence>
<protein>
    <submittedName>
        <fullName evidence="2">Uncharacterized protein</fullName>
    </submittedName>
</protein>
<dbReference type="KEGG" id="ehx:EMIHUDRAFT_104429"/>
<evidence type="ECO:0000256" key="1">
    <source>
        <dbReference type="SAM" id="MobiDB-lite"/>
    </source>
</evidence>
<feature type="region of interest" description="Disordered" evidence="1">
    <location>
        <begin position="234"/>
        <end position="270"/>
    </location>
</feature>
<dbReference type="RefSeq" id="XP_005770826.1">
    <property type="nucleotide sequence ID" value="XM_005770769.1"/>
</dbReference>
<accession>A0A0D3J4G2</accession>
<dbReference type="EnsemblProtists" id="EOD12160">
    <property type="protein sequence ID" value="EOD12160"/>
    <property type="gene ID" value="EMIHUDRAFT_104429"/>
</dbReference>
<keyword evidence="3" id="KW-1185">Reference proteome</keyword>
<feature type="compositionally biased region" description="Basic and acidic residues" evidence="1">
    <location>
        <begin position="250"/>
        <end position="270"/>
    </location>
</feature>
<organism evidence="2 3">
    <name type="scientific">Emiliania huxleyi (strain CCMP1516)</name>
    <dbReference type="NCBI Taxonomy" id="280463"/>
    <lineage>
        <taxon>Eukaryota</taxon>
        <taxon>Haptista</taxon>
        <taxon>Haptophyta</taxon>
        <taxon>Prymnesiophyceae</taxon>
        <taxon>Isochrysidales</taxon>
        <taxon>Noelaerhabdaceae</taxon>
        <taxon>Emiliania</taxon>
    </lineage>
</organism>
<sequence length="270" mass="30141">MLGLLARPSLRHGAPPSVLRTAVRLSASLWRHEHLCLSPEGRYRVHRRVNKPTAPLRLEAVRGVKGRAFLHGVLLPDGHVLPWYGRPGNDFVQFWRHKVAEWRALLAARAARGLPEVFCCPRCDGILTRLPRPEGFDELFAEDRYRCDTPTCRIDEARVRKTKTVAVVEVLRGVREDKAWRRLVRGEQEDEHAAGEAQPQRPPLPRGRASKVVDLPPLEAPEAVAAAEALRRLREARAAAAAESGGGEGEGTREGGAEPSREARHEYGRF</sequence>
<proteinExistence type="predicted"/>
<dbReference type="AlphaFoldDB" id="A0A0D3J4G2"/>
<feature type="region of interest" description="Disordered" evidence="1">
    <location>
        <begin position="185"/>
        <end position="215"/>
    </location>
</feature>
<dbReference type="GeneID" id="19046398"/>
<name>A0A0D3J4G2_EMIH1</name>
<reference evidence="3" key="1">
    <citation type="journal article" date="2013" name="Nature">
        <title>Pan genome of the phytoplankton Emiliania underpins its global distribution.</title>
        <authorList>
            <person name="Read B.A."/>
            <person name="Kegel J."/>
            <person name="Klute M.J."/>
            <person name="Kuo A."/>
            <person name="Lefebvre S.C."/>
            <person name="Maumus F."/>
            <person name="Mayer C."/>
            <person name="Miller J."/>
            <person name="Monier A."/>
            <person name="Salamov A."/>
            <person name="Young J."/>
            <person name="Aguilar M."/>
            <person name="Claverie J.M."/>
            <person name="Frickenhaus S."/>
            <person name="Gonzalez K."/>
            <person name="Herman E.K."/>
            <person name="Lin Y.C."/>
            <person name="Napier J."/>
            <person name="Ogata H."/>
            <person name="Sarno A.F."/>
            <person name="Shmutz J."/>
            <person name="Schroeder D."/>
            <person name="de Vargas C."/>
            <person name="Verret F."/>
            <person name="von Dassow P."/>
            <person name="Valentin K."/>
            <person name="Van de Peer Y."/>
            <person name="Wheeler G."/>
            <person name="Dacks J.B."/>
            <person name="Delwiche C.F."/>
            <person name="Dyhrman S.T."/>
            <person name="Glockner G."/>
            <person name="John U."/>
            <person name="Richards T."/>
            <person name="Worden A.Z."/>
            <person name="Zhang X."/>
            <person name="Grigoriev I.V."/>
            <person name="Allen A.E."/>
            <person name="Bidle K."/>
            <person name="Borodovsky M."/>
            <person name="Bowler C."/>
            <person name="Brownlee C."/>
            <person name="Cock J.M."/>
            <person name="Elias M."/>
            <person name="Gladyshev V.N."/>
            <person name="Groth M."/>
            <person name="Guda C."/>
            <person name="Hadaegh A."/>
            <person name="Iglesias-Rodriguez M.D."/>
            <person name="Jenkins J."/>
            <person name="Jones B.M."/>
            <person name="Lawson T."/>
            <person name="Leese F."/>
            <person name="Lindquist E."/>
            <person name="Lobanov A."/>
            <person name="Lomsadze A."/>
            <person name="Malik S.B."/>
            <person name="Marsh M.E."/>
            <person name="Mackinder L."/>
            <person name="Mock T."/>
            <person name="Mueller-Roeber B."/>
            <person name="Pagarete A."/>
            <person name="Parker M."/>
            <person name="Probert I."/>
            <person name="Quesneville H."/>
            <person name="Raines C."/>
            <person name="Rensing S.A."/>
            <person name="Riano-Pachon D.M."/>
            <person name="Richier S."/>
            <person name="Rokitta S."/>
            <person name="Shiraiwa Y."/>
            <person name="Soanes D.M."/>
            <person name="van der Giezen M."/>
            <person name="Wahlund T.M."/>
            <person name="Williams B."/>
            <person name="Wilson W."/>
            <person name="Wolfe G."/>
            <person name="Wurch L.L."/>
        </authorList>
    </citation>
    <scope>NUCLEOTIDE SEQUENCE</scope>
</reference>
<dbReference type="GeneID" id="17258201"/>